<dbReference type="PRINTS" id="PR00260">
    <property type="entry name" value="CHEMTRNSDUCR"/>
</dbReference>
<dbReference type="NCBIfam" id="TIGR00229">
    <property type="entry name" value="sensory_box"/>
    <property type="match status" value="1"/>
</dbReference>
<dbReference type="EMBL" id="BAABDS010000010">
    <property type="protein sequence ID" value="GAA3704542.1"/>
    <property type="molecule type" value="Genomic_DNA"/>
</dbReference>
<dbReference type="Pfam" id="PF08447">
    <property type="entry name" value="PAS_3"/>
    <property type="match status" value="1"/>
</dbReference>
<comment type="similarity">
    <text evidence="3">Belongs to the methyl-accepting chemotaxis (MCP) protein family.</text>
</comment>
<feature type="transmembrane region" description="Helical" evidence="5">
    <location>
        <begin position="171"/>
        <end position="188"/>
    </location>
</feature>
<name>A0ABP7DEB4_9GAMM</name>
<sequence length="518" mass="56366">MRKNLPVTDREKVFTNGEKLITVTDKNGNIIECNDAFVAMSGFARDELLGQPHNIVRHPDMPVQAFEMMWTHLLAGKPWMGLVKNRCKNGDYYWVDAYVTPMTHNGHIIGYESVRSRPRKEDVARAERLYANMRNNKRITPRLNIASENLFLLLALTSWAGLLLYGHTMLAHGWLLAGVLGYAGWVTLARKSTVASLNALLKNAFSHDLAVQSYTDDNMETGRLKVAILSQTSHLGTVITRIENAATNVARETDTGLELTQVTSSEIERQQAETLQVATAMNEMTSTIAEVSRHVNETAASAEMANELVNKGTGLAEVTKKSIETLRDTVAEISHSVSAVSEQTANIASAAQMIEQIADQTNLLALNAAIEAARAGEQGRGFAVVAEEVRNLAKRTQESTREIYAIIKELTTRADNAVHIANHGASNAELGLERVIESGVMLNGISDAVGNIADMSTQMAAAVEEQAHVSEDINRQVVNISGLADSSAGSAVNASQSITYLKSISGELQELVTRFKPA</sequence>
<evidence type="ECO:0000256" key="2">
    <source>
        <dbReference type="ARBA" id="ARBA00023224"/>
    </source>
</evidence>
<reference evidence="9" key="1">
    <citation type="journal article" date="2019" name="Int. J. Syst. Evol. Microbiol.">
        <title>The Global Catalogue of Microorganisms (GCM) 10K type strain sequencing project: providing services to taxonomists for standard genome sequencing and annotation.</title>
        <authorList>
            <consortium name="The Broad Institute Genomics Platform"/>
            <consortium name="The Broad Institute Genome Sequencing Center for Infectious Disease"/>
            <person name="Wu L."/>
            <person name="Ma J."/>
        </authorList>
    </citation>
    <scope>NUCLEOTIDE SEQUENCE [LARGE SCALE GENOMIC DNA]</scope>
    <source>
        <strain evidence="9">JCM 17329</strain>
    </source>
</reference>
<keyword evidence="9" id="KW-1185">Reference proteome</keyword>
<dbReference type="Pfam" id="PF00015">
    <property type="entry name" value="MCPsignal"/>
    <property type="match status" value="1"/>
</dbReference>
<evidence type="ECO:0000256" key="5">
    <source>
        <dbReference type="SAM" id="Phobius"/>
    </source>
</evidence>
<gene>
    <name evidence="8" type="ORF">GCM10022421_09190</name>
</gene>
<dbReference type="CDD" id="cd11386">
    <property type="entry name" value="MCP_signal"/>
    <property type="match status" value="1"/>
</dbReference>
<keyword evidence="2 4" id="KW-0807">Transducer</keyword>
<evidence type="ECO:0000259" key="6">
    <source>
        <dbReference type="PROSITE" id="PS50111"/>
    </source>
</evidence>
<dbReference type="PROSITE" id="PS50111">
    <property type="entry name" value="CHEMOTAXIS_TRANSDUC_2"/>
    <property type="match status" value="1"/>
</dbReference>
<dbReference type="PANTHER" id="PTHR32089:SF74">
    <property type="entry name" value="METHYL-ACCEPTING CHEMOTAXIS PROTEIN AER"/>
    <property type="match status" value="1"/>
</dbReference>
<keyword evidence="5" id="KW-1133">Transmembrane helix</keyword>
<comment type="subcellular location">
    <subcellularLocation>
        <location evidence="1">Membrane</location>
    </subcellularLocation>
</comment>
<dbReference type="SMART" id="SM00091">
    <property type="entry name" value="PAS"/>
    <property type="match status" value="1"/>
</dbReference>
<evidence type="ECO:0000259" key="7">
    <source>
        <dbReference type="PROSITE" id="PS50112"/>
    </source>
</evidence>
<feature type="domain" description="Methyl-accepting transducer" evidence="6">
    <location>
        <begin position="245"/>
        <end position="481"/>
    </location>
</feature>
<dbReference type="RefSeq" id="WP_344962867.1">
    <property type="nucleotide sequence ID" value="NZ_BAABDS010000010.1"/>
</dbReference>
<dbReference type="InterPro" id="IPR013655">
    <property type="entry name" value="PAS_fold_3"/>
</dbReference>
<dbReference type="Gene3D" id="3.30.450.20">
    <property type="entry name" value="PAS domain"/>
    <property type="match status" value="1"/>
</dbReference>
<feature type="transmembrane region" description="Helical" evidence="5">
    <location>
        <begin position="143"/>
        <end position="165"/>
    </location>
</feature>
<evidence type="ECO:0000313" key="8">
    <source>
        <dbReference type="EMBL" id="GAA3704542.1"/>
    </source>
</evidence>
<evidence type="ECO:0000313" key="9">
    <source>
        <dbReference type="Proteomes" id="UP001501479"/>
    </source>
</evidence>
<proteinExistence type="inferred from homology"/>
<dbReference type="PROSITE" id="PS50112">
    <property type="entry name" value="PAS"/>
    <property type="match status" value="1"/>
</dbReference>
<organism evidence="8 9">
    <name type="scientific">Oceanisphaera sediminis</name>
    <dbReference type="NCBI Taxonomy" id="981381"/>
    <lineage>
        <taxon>Bacteria</taxon>
        <taxon>Pseudomonadati</taxon>
        <taxon>Pseudomonadota</taxon>
        <taxon>Gammaproteobacteria</taxon>
        <taxon>Aeromonadales</taxon>
        <taxon>Aeromonadaceae</taxon>
        <taxon>Oceanisphaera</taxon>
    </lineage>
</organism>
<dbReference type="SUPFAM" id="SSF55785">
    <property type="entry name" value="PYP-like sensor domain (PAS domain)"/>
    <property type="match status" value="1"/>
</dbReference>
<dbReference type="SMART" id="SM00283">
    <property type="entry name" value="MA"/>
    <property type="match status" value="1"/>
</dbReference>
<keyword evidence="5" id="KW-0812">Transmembrane</keyword>
<evidence type="ECO:0000256" key="3">
    <source>
        <dbReference type="ARBA" id="ARBA00029447"/>
    </source>
</evidence>
<dbReference type="PANTHER" id="PTHR32089">
    <property type="entry name" value="METHYL-ACCEPTING CHEMOTAXIS PROTEIN MCPB"/>
    <property type="match status" value="1"/>
</dbReference>
<evidence type="ECO:0000256" key="4">
    <source>
        <dbReference type="PROSITE-ProRule" id="PRU00284"/>
    </source>
</evidence>
<evidence type="ECO:0000256" key="1">
    <source>
        <dbReference type="ARBA" id="ARBA00004370"/>
    </source>
</evidence>
<dbReference type="InterPro" id="IPR000014">
    <property type="entry name" value="PAS"/>
</dbReference>
<dbReference type="InterPro" id="IPR004089">
    <property type="entry name" value="MCPsignal_dom"/>
</dbReference>
<dbReference type="InterPro" id="IPR004090">
    <property type="entry name" value="Chemotax_Me-accpt_rcpt"/>
</dbReference>
<dbReference type="InterPro" id="IPR035965">
    <property type="entry name" value="PAS-like_dom_sf"/>
</dbReference>
<dbReference type="Gene3D" id="1.10.287.950">
    <property type="entry name" value="Methyl-accepting chemotaxis protein"/>
    <property type="match status" value="1"/>
</dbReference>
<dbReference type="CDD" id="cd00130">
    <property type="entry name" value="PAS"/>
    <property type="match status" value="1"/>
</dbReference>
<feature type="domain" description="PAS" evidence="7">
    <location>
        <begin position="21"/>
        <end position="60"/>
    </location>
</feature>
<dbReference type="SUPFAM" id="SSF58104">
    <property type="entry name" value="Methyl-accepting chemotaxis protein (MCP) signaling domain"/>
    <property type="match status" value="1"/>
</dbReference>
<dbReference type="Proteomes" id="UP001501479">
    <property type="component" value="Unassembled WGS sequence"/>
</dbReference>
<accession>A0ABP7DEB4</accession>
<protein>
    <submittedName>
        <fullName evidence="8">Methyl-accepting chemotaxis protein</fullName>
    </submittedName>
</protein>
<comment type="caution">
    <text evidence="8">The sequence shown here is derived from an EMBL/GenBank/DDBJ whole genome shotgun (WGS) entry which is preliminary data.</text>
</comment>
<keyword evidence="5" id="KW-0472">Membrane</keyword>